<evidence type="ECO:0008006" key="3">
    <source>
        <dbReference type="Google" id="ProtNLM"/>
    </source>
</evidence>
<dbReference type="Proteomes" id="UP000801492">
    <property type="component" value="Unassembled WGS sequence"/>
</dbReference>
<dbReference type="PANTHER" id="PTHR11012">
    <property type="entry name" value="PROTEIN KINASE-LIKE DOMAIN-CONTAINING"/>
    <property type="match status" value="1"/>
</dbReference>
<reference evidence="1" key="1">
    <citation type="submission" date="2019-08" db="EMBL/GenBank/DDBJ databases">
        <title>The genome of the North American firefly Photinus pyralis.</title>
        <authorList>
            <consortium name="Photinus pyralis genome working group"/>
            <person name="Fallon T.R."/>
            <person name="Sander Lower S.E."/>
            <person name="Weng J.-K."/>
        </authorList>
    </citation>
    <scope>NUCLEOTIDE SEQUENCE</scope>
    <source>
        <strain evidence="1">TRF0915ILg1</strain>
        <tissue evidence="1">Whole body</tissue>
    </source>
</reference>
<dbReference type="InterPro" id="IPR004119">
    <property type="entry name" value="EcKL"/>
</dbReference>
<comment type="caution">
    <text evidence="1">The sequence shown here is derived from an EMBL/GenBank/DDBJ whole genome shotgun (WGS) entry which is preliminary data.</text>
</comment>
<feature type="non-terminal residue" evidence="1">
    <location>
        <position position="1"/>
    </location>
</feature>
<evidence type="ECO:0000313" key="1">
    <source>
        <dbReference type="EMBL" id="KAF2887579.1"/>
    </source>
</evidence>
<dbReference type="SUPFAM" id="SSF56112">
    <property type="entry name" value="Protein kinase-like (PK-like)"/>
    <property type="match status" value="1"/>
</dbReference>
<keyword evidence="2" id="KW-1185">Reference proteome</keyword>
<name>A0A8K0G693_IGNLU</name>
<organism evidence="1 2">
    <name type="scientific">Ignelater luminosus</name>
    <name type="common">Cucubano</name>
    <name type="synonym">Pyrophorus luminosus</name>
    <dbReference type="NCBI Taxonomy" id="2038154"/>
    <lineage>
        <taxon>Eukaryota</taxon>
        <taxon>Metazoa</taxon>
        <taxon>Ecdysozoa</taxon>
        <taxon>Arthropoda</taxon>
        <taxon>Hexapoda</taxon>
        <taxon>Insecta</taxon>
        <taxon>Pterygota</taxon>
        <taxon>Neoptera</taxon>
        <taxon>Endopterygota</taxon>
        <taxon>Coleoptera</taxon>
        <taxon>Polyphaga</taxon>
        <taxon>Elateriformia</taxon>
        <taxon>Elateroidea</taxon>
        <taxon>Elateridae</taxon>
        <taxon>Agrypninae</taxon>
        <taxon>Pyrophorini</taxon>
        <taxon>Ignelater</taxon>
    </lineage>
</organism>
<evidence type="ECO:0000313" key="2">
    <source>
        <dbReference type="Proteomes" id="UP000801492"/>
    </source>
</evidence>
<gene>
    <name evidence="1" type="ORF">ILUMI_18594</name>
</gene>
<sequence length="171" mass="19594">MVDVSKLLSSKFFEHILRNYFGNHNLKVLKCESVNAISVGENYTSDIFRTTITYTNENSDKEEAISVIVKCFPNNEMMRELAKEFKLFETEASAYNNVLSVVNNSLGKSEQLSAKCIHYEKGEKQIIVFEDLSPMKFKMHSRRQGLDLQHCLLVVEKLACLHATSLVLHEK</sequence>
<dbReference type="OrthoDB" id="8250698at2759"/>
<dbReference type="Pfam" id="PF02958">
    <property type="entry name" value="EcKL"/>
    <property type="match status" value="1"/>
</dbReference>
<dbReference type="EMBL" id="VTPC01082775">
    <property type="protein sequence ID" value="KAF2887579.1"/>
    <property type="molecule type" value="Genomic_DNA"/>
</dbReference>
<proteinExistence type="predicted"/>
<dbReference type="InterPro" id="IPR011009">
    <property type="entry name" value="Kinase-like_dom_sf"/>
</dbReference>
<accession>A0A8K0G693</accession>
<protein>
    <recommendedName>
        <fullName evidence="3">Protein kinase domain-containing protein</fullName>
    </recommendedName>
</protein>
<dbReference type="PANTHER" id="PTHR11012:SF56">
    <property type="entry name" value="CHK KINASE-LIKE DOMAIN-CONTAINING PROTEIN-RELATED"/>
    <property type="match status" value="1"/>
</dbReference>
<dbReference type="AlphaFoldDB" id="A0A8K0G693"/>